<gene>
    <name evidence="2" type="ORF">M0R45_019651</name>
</gene>
<evidence type="ECO:0000256" key="1">
    <source>
        <dbReference type="SAM" id="MobiDB-lite"/>
    </source>
</evidence>
<reference evidence="2 3" key="1">
    <citation type="journal article" date="2023" name="G3 (Bethesda)">
        <title>A chromosome-length genome assembly and annotation of blackberry (Rubus argutus, cv. 'Hillquist').</title>
        <authorList>
            <person name="Bruna T."/>
            <person name="Aryal R."/>
            <person name="Dudchenko O."/>
            <person name="Sargent D.J."/>
            <person name="Mead D."/>
            <person name="Buti M."/>
            <person name="Cavallini A."/>
            <person name="Hytonen T."/>
            <person name="Andres J."/>
            <person name="Pham M."/>
            <person name="Weisz D."/>
            <person name="Mascagni F."/>
            <person name="Usai G."/>
            <person name="Natali L."/>
            <person name="Bassil N."/>
            <person name="Fernandez G.E."/>
            <person name="Lomsadze A."/>
            <person name="Armour M."/>
            <person name="Olukolu B."/>
            <person name="Poorten T."/>
            <person name="Britton C."/>
            <person name="Davik J."/>
            <person name="Ashrafi H."/>
            <person name="Aiden E.L."/>
            <person name="Borodovsky M."/>
            <person name="Worthington M."/>
        </authorList>
    </citation>
    <scope>NUCLEOTIDE SEQUENCE [LARGE SCALE GENOMIC DNA]</scope>
    <source>
        <strain evidence="2">PI 553951</strain>
    </source>
</reference>
<comment type="caution">
    <text evidence="2">The sequence shown here is derived from an EMBL/GenBank/DDBJ whole genome shotgun (WGS) entry which is preliminary data.</text>
</comment>
<dbReference type="AlphaFoldDB" id="A0AAW1X6W5"/>
<dbReference type="InterPro" id="IPR016024">
    <property type="entry name" value="ARM-type_fold"/>
</dbReference>
<sequence>MASVLPSSKANEVLRLLEQEGVRIALDDSCRSQTINAIESLLNKYKKSGWRFIINIIVSTARKELLKSREIDVNIIKHVVGLILDKIRRARSVRLARLKKLVKEVEVEVEDQDQEEEDEGEGEGEEEDEEDEDEGEEEEEEEEDANDCIAEMLKCCSKMGCSLKKGPERQMVDQIILYRRIYKYGTVLGAISFLMNKNIVSTKEEGIVTPMNQLKQEAEKRECRDVELEECEIATPLNLPDQGENMVKVNFCLTQPECEDIETEECGSAMRGGANKRKLPQLELGY</sequence>
<dbReference type="Proteomes" id="UP001457282">
    <property type="component" value="Unassembled WGS sequence"/>
</dbReference>
<evidence type="ECO:0000313" key="3">
    <source>
        <dbReference type="Proteomes" id="UP001457282"/>
    </source>
</evidence>
<accession>A0AAW1X6W5</accession>
<dbReference type="SUPFAM" id="SSF48371">
    <property type="entry name" value="ARM repeat"/>
    <property type="match status" value="1"/>
</dbReference>
<feature type="region of interest" description="Disordered" evidence="1">
    <location>
        <begin position="108"/>
        <end position="146"/>
    </location>
</feature>
<dbReference type="EMBL" id="JBEDUW010000004">
    <property type="protein sequence ID" value="KAK9932412.1"/>
    <property type="molecule type" value="Genomic_DNA"/>
</dbReference>
<organism evidence="2 3">
    <name type="scientific">Rubus argutus</name>
    <name type="common">Southern blackberry</name>
    <dbReference type="NCBI Taxonomy" id="59490"/>
    <lineage>
        <taxon>Eukaryota</taxon>
        <taxon>Viridiplantae</taxon>
        <taxon>Streptophyta</taxon>
        <taxon>Embryophyta</taxon>
        <taxon>Tracheophyta</taxon>
        <taxon>Spermatophyta</taxon>
        <taxon>Magnoliopsida</taxon>
        <taxon>eudicotyledons</taxon>
        <taxon>Gunneridae</taxon>
        <taxon>Pentapetalae</taxon>
        <taxon>rosids</taxon>
        <taxon>fabids</taxon>
        <taxon>Rosales</taxon>
        <taxon>Rosaceae</taxon>
        <taxon>Rosoideae</taxon>
        <taxon>Rosoideae incertae sedis</taxon>
        <taxon>Rubus</taxon>
    </lineage>
</organism>
<protein>
    <submittedName>
        <fullName evidence="2">Uncharacterized protein</fullName>
    </submittedName>
</protein>
<evidence type="ECO:0000313" key="2">
    <source>
        <dbReference type="EMBL" id="KAK9932412.1"/>
    </source>
</evidence>
<keyword evidence="3" id="KW-1185">Reference proteome</keyword>
<name>A0AAW1X6W5_RUBAR</name>
<proteinExistence type="predicted"/>